<organism evidence="1 2">
    <name type="scientific">Tribonema minus</name>
    <dbReference type="NCBI Taxonomy" id="303371"/>
    <lineage>
        <taxon>Eukaryota</taxon>
        <taxon>Sar</taxon>
        <taxon>Stramenopiles</taxon>
        <taxon>Ochrophyta</taxon>
        <taxon>PX clade</taxon>
        <taxon>Xanthophyceae</taxon>
        <taxon>Tribonematales</taxon>
        <taxon>Tribonemataceae</taxon>
        <taxon>Tribonema</taxon>
    </lineage>
</organism>
<evidence type="ECO:0000313" key="1">
    <source>
        <dbReference type="EMBL" id="KAG5178985.1"/>
    </source>
</evidence>
<gene>
    <name evidence="1" type="ORF">JKP88DRAFT_328014</name>
</gene>
<dbReference type="Proteomes" id="UP000664859">
    <property type="component" value="Unassembled WGS sequence"/>
</dbReference>
<protein>
    <recommendedName>
        <fullName evidence="3">Phytocyanin domain-containing protein</fullName>
    </recommendedName>
</protein>
<dbReference type="EMBL" id="JAFCMP010000510">
    <property type="protein sequence ID" value="KAG5178985.1"/>
    <property type="molecule type" value="Genomic_DNA"/>
</dbReference>
<dbReference type="InterPro" id="IPR008972">
    <property type="entry name" value="Cupredoxin"/>
</dbReference>
<dbReference type="SUPFAM" id="SSF49503">
    <property type="entry name" value="Cupredoxins"/>
    <property type="match status" value="1"/>
</dbReference>
<dbReference type="Gene3D" id="2.60.40.420">
    <property type="entry name" value="Cupredoxins - blue copper proteins"/>
    <property type="match status" value="1"/>
</dbReference>
<comment type="caution">
    <text evidence="1">The sequence shown here is derived from an EMBL/GenBank/DDBJ whole genome shotgun (WGS) entry which is preliminary data.</text>
</comment>
<accession>A0A835YSV7</accession>
<evidence type="ECO:0008006" key="3">
    <source>
        <dbReference type="Google" id="ProtNLM"/>
    </source>
</evidence>
<evidence type="ECO:0000313" key="2">
    <source>
        <dbReference type="Proteomes" id="UP000664859"/>
    </source>
</evidence>
<dbReference type="AlphaFoldDB" id="A0A835YSV7"/>
<reference evidence="1" key="1">
    <citation type="submission" date="2021-02" db="EMBL/GenBank/DDBJ databases">
        <title>First Annotated Genome of the Yellow-green Alga Tribonema minus.</title>
        <authorList>
            <person name="Mahan K.M."/>
        </authorList>
    </citation>
    <scope>NUCLEOTIDE SEQUENCE</scope>
    <source>
        <strain evidence="1">UTEX B ZZ1240</strain>
    </source>
</reference>
<sequence>MEALLEYSTWAERAAVGEEEVAPAAIAAAGAGSWRLRSCSTVQTARRKRAAAESAIAAVRNDPTYDGYLAADRGNKLLAEHGCSFSNMPARMAGVTDETIRSTASSEDLDARIRFLGLLLALVATASAQQIIDTDTERAGEGEHDAQRELVVIRGCNLYNAAKTACRKCIASQKPSAVAVTRAYALVKGKCVMTVNIPWKYSTKPYPLITARAGDKITFKYVDTNPHSVWAVSPKDVCNFKSATAKQLFGTTQATATAKPAFTTKPLTAGAHAYACATTGHCTGGKMFVKVAVR</sequence>
<name>A0A835YSV7_9STRA</name>
<keyword evidence="2" id="KW-1185">Reference proteome</keyword>
<proteinExistence type="predicted"/>